<name>A0A3B0XY34_9ZZZZ</name>
<dbReference type="SUPFAM" id="SSF56935">
    <property type="entry name" value="Porins"/>
    <property type="match status" value="1"/>
</dbReference>
<organism evidence="1">
    <name type="scientific">hydrothermal vent metagenome</name>
    <dbReference type="NCBI Taxonomy" id="652676"/>
    <lineage>
        <taxon>unclassified sequences</taxon>
        <taxon>metagenomes</taxon>
        <taxon>ecological metagenomes</taxon>
    </lineage>
</organism>
<dbReference type="EMBL" id="UOFH01000175">
    <property type="protein sequence ID" value="VAW61164.1"/>
    <property type="molecule type" value="Genomic_DNA"/>
</dbReference>
<evidence type="ECO:0000313" key="1">
    <source>
        <dbReference type="EMBL" id="VAW61164.1"/>
    </source>
</evidence>
<dbReference type="InterPro" id="IPR031593">
    <property type="entry name" value="Porin_7"/>
</dbReference>
<gene>
    <name evidence="1" type="ORF">MNBD_GAMMA08-3154</name>
</gene>
<dbReference type="Pfam" id="PF16956">
    <property type="entry name" value="Porin_7"/>
    <property type="match status" value="1"/>
</dbReference>
<evidence type="ECO:0008006" key="2">
    <source>
        <dbReference type="Google" id="ProtNLM"/>
    </source>
</evidence>
<reference evidence="1" key="1">
    <citation type="submission" date="2018-06" db="EMBL/GenBank/DDBJ databases">
        <authorList>
            <person name="Zhirakovskaya E."/>
        </authorList>
    </citation>
    <scope>NUCLEOTIDE SEQUENCE</scope>
</reference>
<sequence length="293" mass="32323">MLLLNRTPPIALLSLLSFSTYSYGEQSYQIELNGRYESGDSDSSSSDYRRLAATIYLAPVNTEDKPLHEAAFLNKSSAIRISYFSSEIKDDFNFFSPLKRNGPTFSVNYVTEDNSIILGAAYSQSDIDLNNLASGDSDSFGANLGIYLDDTSTLRFSYSNRSTDVDFGFASSSFDTDFYTLSYKTLVSLADLQYFNFETSIKSIQSDAGLSQEDNFELRILGSYFFNFNTNLTTAIKTNSGDNTSSEGVTFSASVSHFLTPNIALAAGFTTFIADDNFTENTDTFSISATARF</sequence>
<protein>
    <recommendedName>
        <fullName evidence="2">Porin</fullName>
    </recommendedName>
</protein>
<proteinExistence type="predicted"/>
<accession>A0A3B0XY34</accession>
<dbReference type="AlphaFoldDB" id="A0A3B0XY34"/>